<dbReference type="AlphaFoldDB" id="A0AAV3U3V3"/>
<dbReference type="InterPro" id="IPR027477">
    <property type="entry name" value="Succ_DH/fumarate_Rdtase_cat_sf"/>
</dbReference>
<dbReference type="SUPFAM" id="SSF51905">
    <property type="entry name" value="FAD/NAD(P)-binding domain"/>
    <property type="match status" value="1"/>
</dbReference>
<protein>
    <submittedName>
        <fullName evidence="6">FAD-binding protein</fullName>
    </submittedName>
</protein>
<dbReference type="InterPro" id="IPR036188">
    <property type="entry name" value="FAD/NAD-bd_sf"/>
</dbReference>
<reference evidence="7" key="1">
    <citation type="journal article" date="2019" name="Int. J. Syst. Evol. Microbiol.">
        <title>The Global Catalogue of Microorganisms (GCM) 10K type strain sequencing project: providing services to taxonomists for standard genome sequencing and annotation.</title>
        <authorList>
            <consortium name="The Broad Institute Genomics Platform"/>
            <consortium name="The Broad Institute Genome Sequencing Center for Infectious Disease"/>
            <person name="Wu L."/>
            <person name="Ma J."/>
        </authorList>
    </citation>
    <scope>NUCLEOTIDE SEQUENCE [LARGE SCALE GENOMIC DNA]</scope>
    <source>
        <strain evidence="7">JCM 19134</strain>
    </source>
</reference>
<dbReference type="PANTHER" id="PTHR43400">
    <property type="entry name" value="FUMARATE REDUCTASE"/>
    <property type="match status" value="1"/>
</dbReference>
<proteinExistence type="predicted"/>
<dbReference type="GO" id="GO:0016491">
    <property type="term" value="F:oxidoreductase activity"/>
    <property type="evidence" value="ECO:0007669"/>
    <property type="project" value="UniProtKB-KW"/>
</dbReference>
<keyword evidence="2" id="KW-0285">Flavoprotein</keyword>
<dbReference type="Pfam" id="PF00890">
    <property type="entry name" value="FAD_binding_2"/>
    <property type="match status" value="1"/>
</dbReference>
<comment type="caution">
    <text evidence="6">The sequence shown here is derived from an EMBL/GenBank/DDBJ whole genome shotgun (WGS) entry which is preliminary data.</text>
</comment>
<dbReference type="InterPro" id="IPR003953">
    <property type="entry name" value="FAD-dep_OxRdtase_2_FAD-bd"/>
</dbReference>
<evidence type="ECO:0000313" key="6">
    <source>
        <dbReference type="EMBL" id="GAA4945601.1"/>
    </source>
</evidence>
<name>A0AAV3U3V3_9ALTE</name>
<dbReference type="SUPFAM" id="SSF56425">
    <property type="entry name" value="Succinate dehydrogenase/fumarate reductase flavoprotein, catalytic domain"/>
    <property type="match status" value="1"/>
</dbReference>
<evidence type="ECO:0000256" key="1">
    <source>
        <dbReference type="ARBA" id="ARBA00001974"/>
    </source>
</evidence>
<sequence length="564" mass="60230">MNESCDFVIIGSGAGALCAAIVMADAGKKVVVLEKEPLLGGTTATSGGVMWIPNNRYMSDAGVPDSKNQAIEYLNHAVGDAPDTPGTSPLRRETYVDQSVAALEFLESQGLEFRRVPSWPDYYAVPGQSEAGRTVVSELFNLKSLDDWQDKLRPGFLPLAGYLEEAMELAYMTRTWAAKGMLLKLIGRTLGSRLTGKNYATAGQALQGAQLKAALNAGADIRTEYAVKELMFDNGKVTGVIAEHKGQPVHITAKLGVLVASGGFSKNQIMLDQYIPGTKTEWSGAASGDTGEMIQEAVRVGATVAQMEQRQGYPVTTPPGKPLAYMQSDLAKPHAILVDKSGQRFMGEADSYMKLARGILERNETSSAIPSWMIIDSQYAKKYMLAGGMLNKKRIKQWLEAGFLKTGATLAELASQCDIDGQQLQASVEQFNGFVTANKDEAFGRGDEVYHNWLGDKLNKPSATLGSITQAPFYAVPIYPGDVSTFGGIVTNEHAQVLSKENQPIPGLYATGVATASVMAKSSPGAGGSIGPSLTWGYVAANHALKPQNSTSRNGQVAVESTVP</sequence>
<accession>A0AAV3U3V3</accession>
<evidence type="ECO:0000313" key="7">
    <source>
        <dbReference type="Proteomes" id="UP001409585"/>
    </source>
</evidence>
<evidence type="ECO:0000259" key="5">
    <source>
        <dbReference type="Pfam" id="PF00890"/>
    </source>
</evidence>
<feature type="domain" description="FAD-dependent oxidoreductase 2 FAD-binding" evidence="5">
    <location>
        <begin position="6"/>
        <end position="530"/>
    </location>
</feature>
<dbReference type="PANTHER" id="PTHR43400:SF10">
    <property type="entry name" value="3-OXOSTEROID 1-DEHYDROGENASE"/>
    <property type="match status" value="1"/>
</dbReference>
<dbReference type="Proteomes" id="UP001409585">
    <property type="component" value="Unassembled WGS sequence"/>
</dbReference>
<dbReference type="RefSeq" id="WP_345422761.1">
    <property type="nucleotide sequence ID" value="NZ_AP031496.1"/>
</dbReference>
<evidence type="ECO:0000256" key="4">
    <source>
        <dbReference type="ARBA" id="ARBA00023002"/>
    </source>
</evidence>
<evidence type="ECO:0000256" key="2">
    <source>
        <dbReference type="ARBA" id="ARBA00022630"/>
    </source>
</evidence>
<dbReference type="GO" id="GO:0008202">
    <property type="term" value="P:steroid metabolic process"/>
    <property type="evidence" value="ECO:0007669"/>
    <property type="project" value="UniProtKB-ARBA"/>
</dbReference>
<gene>
    <name evidence="6" type="ORF">GCM10025791_25980</name>
</gene>
<keyword evidence="3" id="KW-0274">FAD</keyword>
<keyword evidence="7" id="KW-1185">Reference proteome</keyword>
<dbReference type="EMBL" id="BAABLX010000024">
    <property type="protein sequence ID" value="GAA4945601.1"/>
    <property type="molecule type" value="Genomic_DNA"/>
</dbReference>
<keyword evidence="4" id="KW-0560">Oxidoreductase</keyword>
<dbReference type="Gene3D" id="3.50.50.60">
    <property type="entry name" value="FAD/NAD(P)-binding domain"/>
    <property type="match status" value="2"/>
</dbReference>
<organism evidence="6 7">
    <name type="scientific">Halioxenophilus aromaticivorans</name>
    <dbReference type="NCBI Taxonomy" id="1306992"/>
    <lineage>
        <taxon>Bacteria</taxon>
        <taxon>Pseudomonadati</taxon>
        <taxon>Pseudomonadota</taxon>
        <taxon>Gammaproteobacteria</taxon>
        <taxon>Alteromonadales</taxon>
        <taxon>Alteromonadaceae</taxon>
        <taxon>Halioxenophilus</taxon>
    </lineage>
</organism>
<comment type="cofactor">
    <cofactor evidence="1">
        <name>FAD</name>
        <dbReference type="ChEBI" id="CHEBI:57692"/>
    </cofactor>
</comment>
<evidence type="ECO:0000256" key="3">
    <source>
        <dbReference type="ARBA" id="ARBA00022827"/>
    </source>
</evidence>
<dbReference type="InterPro" id="IPR050315">
    <property type="entry name" value="FAD-oxidoreductase_2"/>
</dbReference>